<feature type="region of interest" description="Disordered" evidence="1">
    <location>
        <begin position="262"/>
        <end position="291"/>
    </location>
</feature>
<dbReference type="Proteomes" id="UP000747399">
    <property type="component" value="Unassembled WGS sequence"/>
</dbReference>
<feature type="compositionally biased region" description="Low complexity" evidence="1">
    <location>
        <begin position="518"/>
        <end position="535"/>
    </location>
</feature>
<dbReference type="AlphaFoldDB" id="A0A8J4BFL7"/>
<evidence type="ECO:0000256" key="1">
    <source>
        <dbReference type="SAM" id="MobiDB-lite"/>
    </source>
</evidence>
<feature type="compositionally biased region" description="Basic and acidic residues" evidence="1">
    <location>
        <begin position="675"/>
        <end position="684"/>
    </location>
</feature>
<feature type="compositionally biased region" description="Acidic residues" evidence="1">
    <location>
        <begin position="270"/>
        <end position="291"/>
    </location>
</feature>
<feature type="compositionally biased region" description="Basic and acidic residues" evidence="1">
    <location>
        <begin position="1070"/>
        <end position="1080"/>
    </location>
</feature>
<evidence type="ECO:0000313" key="3">
    <source>
        <dbReference type="Proteomes" id="UP000747399"/>
    </source>
</evidence>
<feature type="region of interest" description="Disordered" evidence="1">
    <location>
        <begin position="1066"/>
        <end position="1149"/>
    </location>
</feature>
<feature type="compositionally biased region" description="Basic residues" evidence="1">
    <location>
        <begin position="80"/>
        <end position="97"/>
    </location>
</feature>
<feature type="region of interest" description="Disordered" evidence="1">
    <location>
        <begin position="446"/>
        <end position="488"/>
    </location>
</feature>
<feature type="compositionally biased region" description="Polar residues" evidence="1">
    <location>
        <begin position="829"/>
        <end position="843"/>
    </location>
</feature>
<feature type="compositionally biased region" description="Low complexity" evidence="1">
    <location>
        <begin position="10"/>
        <end position="43"/>
    </location>
</feature>
<organism evidence="2 3">
    <name type="scientific">Volvox africanus</name>
    <dbReference type="NCBI Taxonomy" id="51714"/>
    <lineage>
        <taxon>Eukaryota</taxon>
        <taxon>Viridiplantae</taxon>
        <taxon>Chlorophyta</taxon>
        <taxon>core chlorophytes</taxon>
        <taxon>Chlorophyceae</taxon>
        <taxon>CS clade</taxon>
        <taxon>Chlamydomonadales</taxon>
        <taxon>Volvocaceae</taxon>
        <taxon>Volvox</taxon>
    </lineage>
</organism>
<feature type="compositionally biased region" description="Basic and acidic residues" evidence="1">
    <location>
        <begin position="844"/>
        <end position="854"/>
    </location>
</feature>
<proteinExistence type="predicted"/>
<feature type="compositionally biased region" description="Basic and acidic residues" evidence="1">
    <location>
        <begin position="1094"/>
        <end position="1103"/>
    </location>
</feature>
<feature type="region of interest" description="Disordered" evidence="1">
    <location>
        <begin position="500"/>
        <end position="1039"/>
    </location>
</feature>
<feature type="compositionally biased region" description="Low complexity" evidence="1">
    <location>
        <begin position="454"/>
        <end position="473"/>
    </location>
</feature>
<name>A0A8J4BFL7_9CHLO</name>
<keyword evidence="3" id="KW-1185">Reference proteome</keyword>
<comment type="caution">
    <text evidence="2">The sequence shown here is derived from an EMBL/GenBank/DDBJ whole genome shotgun (WGS) entry which is preliminary data.</text>
</comment>
<feature type="compositionally biased region" description="Basic and acidic residues" evidence="1">
    <location>
        <begin position="696"/>
        <end position="706"/>
    </location>
</feature>
<dbReference type="EMBL" id="BNCO01000036">
    <property type="protein sequence ID" value="GIL59727.1"/>
    <property type="molecule type" value="Genomic_DNA"/>
</dbReference>
<feature type="compositionally biased region" description="Pro residues" evidence="1">
    <location>
        <begin position="767"/>
        <end position="777"/>
    </location>
</feature>
<feature type="compositionally biased region" description="Basic residues" evidence="1">
    <location>
        <begin position="685"/>
        <end position="695"/>
    </location>
</feature>
<feature type="compositionally biased region" description="Basic and acidic residues" evidence="1">
    <location>
        <begin position="609"/>
        <end position="647"/>
    </location>
</feature>
<reference evidence="2" key="1">
    <citation type="journal article" date="2021" name="Proc. Natl. Acad. Sci. U.S.A.">
        <title>Three genomes in the algal genus Volvox reveal the fate of a haploid sex-determining region after a transition to homothallism.</title>
        <authorList>
            <person name="Yamamoto K."/>
            <person name="Hamaji T."/>
            <person name="Kawai-Toyooka H."/>
            <person name="Matsuzaki R."/>
            <person name="Takahashi F."/>
            <person name="Nishimura Y."/>
            <person name="Kawachi M."/>
            <person name="Noguchi H."/>
            <person name="Minakuchi Y."/>
            <person name="Umen J.G."/>
            <person name="Toyoda A."/>
            <person name="Nozaki H."/>
        </authorList>
    </citation>
    <scope>NUCLEOTIDE SEQUENCE</scope>
    <source>
        <strain evidence="2">NIES-3780</strain>
    </source>
</reference>
<feature type="compositionally biased region" description="Basic and acidic residues" evidence="1">
    <location>
        <begin position="1015"/>
        <end position="1032"/>
    </location>
</feature>
<feature type="compositionally biased region" description="Basic and acidic residues" evidence="1">
    <location>
        <begin position="864"/>
        <end position="932"/>
    </location>
</feature>
<feature type="compositionally biased region" description="Basic and acidic residues" evidence="1">
    <location>
        <begin position="941"/>
        <end position="976"/>
    </location>
</feature>
<feature type="compositionally biased region" description="Acidic residues" evidence="1">
    <location>
        <begin position="1131"/>
        <end position="1149"/>
    </location>
</feature>
<accession>A0A8J4BFL7</accession>
<feature type="compositionally biased region" description="Basic residues" evidence="1">
    <location>
        <begin position="663"/>
        <end position="674"/>
    </location>
</feature>
<protein>
    <submittedName>
        <fullName evidence="2">Uncharacterized protein</fullName>
    </submittedName>
</protein>
<evidence type="ECO:0000313" key="2">
    <source>
        <dbReference type="EMBL" id="GIL59727.1"/>
    </source>
</evidence>
<sequence>MGDSLKKKLSQSLDSLIRKPASGRGRGQASSGRSSPGFSGRGSTTELMGRTTFSRHPIPAPPQGRFEEKQLPMVQPQTRPHTHYQQVRHHLQPPKKRVAADDAPARDIPLSQKLSLSLDDIASMRRQSAAEECDQYQHNQNPQHLGPRTHGIGRGVTARGARSDHTGAGSGSWSNSGRNGTLGRGASASGVNTLRHSKYVLVKHNSVRGCGRGGGRMPGRGYYSSGRMERRVSEIHAPNHSYGRGQESYEGYDDDDNDRGYEHHGYLGNDDGEAADDFGDEEGQYSAEEEAVEKEEQERHNADGAMGAADGLGSYGGQRRHQYQQQYSSATTYRQAWNFQDRIRQIIVDAQRKDLPLPLPAQFLPSKSSADAEAARARPQTVAAAVAELQEREARLAAVAREKKAQVTKGEDLMRRLKQVYSELTAEAPLAAAAAAACASVGPGYSFPPEHHAQQQARVAPPQQQHQHQQPPLSHHHHRQNSEFAGQQHQPLQAFATHMQVSAPGPPGDASPIPLHMPTTTAPQQQQQPSGTAAALRPQQAYMNQHELPGGGYPKQPRQISQCYDVPRGPYDTAQRPQSQAGDGTSGGSAWPAEQPAIFGYDPRGMPYRLRDHDHSPSRGAWEREREREQEANRDGRGRGRSWDQRGEYYYSTENRDRTRHQSHDRRGRSHSRSRSREWRDSRESRRRSRSRSRGRSGDQSRDRHVGYSHGRQSYSPAQDRWPEKRPPMQDTPYGGAARHIAPSSASGFPPEWSGDGYAAAGSSYGVPPPAPSPSPSGPVATQEPYRDVYVQPKLPEQRSMPPPPAAPPAADYYSFSGRASAAVPRASQPVQQQQTVNINTATEWDRYDRRYDGPGEPPRSARPRTDAREAEYRRRDPMLSPEVRDRDRGRERQPGRARDFDRERDRERNHERERERALARERGRERERDRAVSGGSGPDSLRRPDRVVAPRREDSRSTDIRRENSRTSEDSRRTQDGGQKAAFERGVSTGAPLDRTPQGLRDPRQRPVSPEIGRGNELERESTRLQGEKSDLPCGQEGSVAADANAHTHAAMAELSQVVPVGSVQVEPCGHEGGTRADEPTGEVSSGSAGDVDDCKRLEHGGHRGGSHGAAAEDTNGDIRGSADVAQDNEAYEEEMVDYDLPDELDID</sequence>
<feature type="region of interest" description="Disordered" evidence="1">
    <location>
        <begin position="1"/>
        <end position="106"/>
    </location>
</feature>
<feature type="region of interest" description="Disordered" evidence="1">
    <location>
        <begin position="130"/>
        <end position="189"/>
    </location>
</feature>
<feature type="compositionally biased region" description="Low complexity" evidence="1">
    <location>
        <begin position="754"/>
        <end position="766"/>
    </location>
</feature>
<gene>
    <name evidence="2" type="ORF">Vafri_14452</name>
</gene>